<dbReference type="InterPro" id="IPR036291">
    <property type="entry name" value="NAD(P)-bd_dom_sf"/>
</dbReference>
<dbReference type="Gene3D" id="3.40.50.720">
    <property type="entry name" value="NAD(P)-binding Rossmann-like Domain"/>
    <property type="match status" value="1"/>
</dbReference>
<dbReference type="CDD" id="cd08241">
    <property type="entry name" value="QOR1"/>
    <property type="match status" value="1"/>
</dbReference>
<evidence type="ECO:0000313" key="3">
    <source>
        <dbReference type="Proteomes" id="UP001355207"/>
    </source>
</evidence>
<feature type="domain" description="Enoyl reductase (ER)" evidence="1">
    <location>
        <begin position="10"/>
        <end position="326"/>
    </location>
</feature>
<dbReference type="GeneID" id="91095071"/>
<dbReference type="SMART" id="SM00829">
    <property type="entry name" value="PKS_ER"/>
    <property type="match status" value="1"/>
</dbReference>
<dbReference type="GO" id="GO:0005739">
    <property type="term" value="C:mitochondrion"/>
    <property type="evidence" value="ECO:0007669"/>
    <property type="project" value="TreeGrafter"/>
</dbReference>
<keyword evidence="3" id="KW-1185">Reference proteome</keyword>
<dbReference type="InterPro" id="IPR011032">
    <property type="entry name" value="GroES-like_sf"/>
</dbReference>
<dbReference type="AlphaFoldDB" id="A0AAX4JVW5"/>
<evidence type="ECO:0000259" key="1">
    <source>
        <dbReference type="SMART" id="SM00829"/>
    </source>
</evidence>
<dbReference type="SUPFAM" id="SSF50129">
    <property type="entry name" value="GroES-like"/>
    <property type="match status" value="1"/>
</dbReference>
<dbReference type="InterPro" id="IPR051397">
    <property type="entry name" value="Zn-ADH-like_protein"/>
</dbReference>
<reference evidence="2 3" key="1">
    <citation type="submission" date="2024-01" db="EMBL/GenBank/DDBJ databases">
        <title>Comparative genomics of Cryptococcus and Kwoniella reveals pathogenesis evolution and contrasting modes of karyotype evolution via chromosome fusion or intercentromeric recombination.</title>
        <authorList>
            <person name="Coelho M.A."/>
            <person name="David-Palma M."/>
            <person name="Shea T."/>
            <person name="Bowers K."/>
            <person name="McGinley-Smith S."/>
            <person name="Mohammad A.W."/>
            <person name="Gnirke A."/>
            <person name="Yurkov A.M."/>
            <person name="Nowrousian M."/>
            <person name="Sun S."/>
            <person name="Cuomo C.A."/>
            <person name="Heitman J."/>
        </authorList>
    </citation>
    <scope>NUCLEOTIDE SEQUENCE [LARGE SCALE GENOMIC DNA]</scope>
    <source>
        <strain evidence="2 3">CBS 6074</strain>
    </source>
</reference>
<dbReference type="SUPFAM" id="SSF51735">
    <property type="entry name" value="NAD(P)-binding Rossmann-fold domains"/>
    <property type="match status" value="1"/>
</dbReference>
<dbReference type="EMBL" id="CP144102">
    <property type="protein sequence ID" value="WWC89477.1"/>
    <property type="molecule type" value="Genomic_DNA"/>
</dbReference>
<dbReference type="InterPro" id="IPR013149">
    <property type="entry name" value="ADH-like_C"/>
</dbReference>
<dbReference type="PROSITE" id="PS01162">
    <property type="entry name" value="QOR_ZETA_CRYSTAL"/>
    <property type="match status" value="1"/>
</dbReference>
<dbReference type="GO" id="GO:0008270">
    <property type="term" value="F:zinc ion binding"/>
    <property type="evidence" value="ECO:0007669"/>
    <property type="project" value="InterPro"/>
</dbReference>
<dbReference type="InterPro" id="IPR013154">
    <property type="entry name" value="ADH-like_N"/>
</dbReference>
<organism evidence="2 3">
    <name type="scientific">Kwoniella dendrophila CBS 6074</name>
    <dbReference type="NCBI Taxonomy" id="1295534"/>
    <lineage>
        <taxon>Eukaryota</taxon>
        <taxon>Fungi</taxon>
        <taxon>Dikarya</taxon>
        <taxon>Basidiomycota</taxon>
        <taxon>Agaricomycotina</taxon>
        <taxon>Tremellomycetes</taxon>
        <taxon>Tremellales</taxon>
        <taxon>Cryptococcaceae</taxon>
        <taxon>Kwoniella</taxon>
    </lineage>
</organism>
<dbReference type="GO" id="GO:0016491">
    <property type="term" value="F:oxidoreductase activity"/>
    <property type="evidence" value="ECO:0007669"/>
    <property type="project" value="InterPro"/>
</dbReference>
<sequence>MKAFQVKEHVHPSKVSVSDIPIPAPDASKGEVLVDIYAAGLNFFDILQSQGKYQTQPPLPFVLGAELAGTISKSWPIPKGCPYKPGDKVFGYAQGTYAEHVVVNWNTLLPVPKGLSFEEAATIPLTTTTSYAALVDRAQAKAGEWVLIHAGAGGVGLVACQIAKSLGCKVIATASSESKRNVCQKYGKADEVVDYTQKDWQKQVMKITSGNGVNVVFDPVGIIIPSLKCVAWNAKLVVVGFAAGSIEKIPANLLLLKQVSVTGVYWGATATKDPAAAAKVIKNVLSLLASGKVKQVIYDKPYVGLDQVSQGLHDIESRKVWGKAVVRIREAKDEEARAKL</sequence>
<evidence type="ECO:0000313" key="2">
    <source>
        <dbReference type="EMBL" id="WWC89477.1"/>
    </source>
</evidence>
<dbReference type="Proteomes" id="UP001355207">
    <property type="component" value="Chromosome 5"/>
</dbReference>
<dbReference type="RefSeq" id="XP_066076240.1">
    <property type="nucleotide sequence ID" value="XM_066220143.1"/>
</dbReference>
<accession>A0AAX4JVW5</accession>
<dbReference type="PANTHER" id="PTHR43677">
    <property type="entry name" value="SHORT-CHAIN DEHYDROGENASE/REDUCTASE"/>
    <property type="match status" value="1"/>
</dbReference>
<dbReference type="Pfam" id="PF00107">
    <property type="entry name" value="ADH_zinc_N"/>
    <property type="match status" value="1"/>
</dbReference>
<gene>
    <name evidence="2" type="ORF">L201_004401</name>
</gene>
<dbReference type="InterPro" id="IPR020843">
    <property type="entry name" value="ER"/>
</dbReference>
<name>A0AAX4JVW5_9TREE</name>
<protein>
    <recommendedName>
        <fullName evidence="1">Enoyl reductase (ER) domain-containing protein</fullName>
    </recommendedName>
</protein>
<proteinExistence type="predicted"/>
<dbReference type="Gene3D" id="3.90.180.10">
    <property type="entry name" value="Medium-chain alcohol dehydrogenases, catalytic domain"/>
    <property type="match status" value="1"/>
</dbReference>
<dbReference type="Pfam" id="PF08240">
    <property type="entry name" value="ADH_N"/>
    <property type="match status" value="1"/>
</dbReference>
<dbReference type="InterPro" id="IPR002364">
    <property type="entry name" value="Quin_OxRdtase/zeta-crystal_CS"/>
</dbReference>
<dbReference type="PANTHER" id="PTHR43677:SF4">
    <property type="entry name" value="QUINONE OXIDOREDUCTASE-LIKE PROTEIN 2"/>
    <property type="match status" value="1"/>
</dbReference>